<protein>
    <submittedName>
        <fullName evidence="5">Transporter</fullName>
    </submittedName>
</protein>
<feature type="domain" description="Tim44-like" evidence="4">
    <location>
        <begin position="149"/>
        <end position="280"/>
    </location>
</feature>
<accession>A0A2U8GRQ5</accession>
<dbReference type="RefSeq" id="WP_108950078.1">
    <property type="nucleotide sequence ID" value="NZ_CP022187.1"/>
</dbReference>
<feature type="compositionally biased region" description="Low complexity" evidence="1">
    <location>
        <begin position="37"/>
        <end position="58"/>
    </location>
</feature>
<keyword evidence="2" id="KW-1133">Transmembrane helix</keyword>
<evidence type="ECO:0000256" key="1">
    <source>
        <dbReference type="SAM" id="MobiDB-lite"/>
    </source>
</evidence>
<organism evidence="5 6">
    <name type="scientific">Parazoarcus communis</name>
    <dbReference type="NCBI Taxonomy" id="41977"/>
    <lineage>
        <taxon>Bacteria</taxon>
        <taxon>Pseudomonadati</taxon>
        <taxon>Pseudomonadota</taxon>
        <taxon>Betaproteobacteria</taxon>
        <taxon>Rhodocyclales</taxon>
        <taxon>Zoogloeaceae</taxon>
        <taxon>Parazoarcus</taxon>
    </lineage>
</organism>
<keyword evidence="2" id="KW-0812">Transmembrane</keyword>
<evidence type="ECO:0000313" key="6">
    <source>
        <dbReference type="Proteomes" id="UP000244930"/>
    </source>
</evidence>
<dbReference type="AlphaFoldDB" id="A0A2U8GRQ5"/>
<keyword evidence="6" id="KW-1185">Reference proteome</keyword>
<feature type="region of interest" description="Disordered" evidence="1">
    <location>
        <begin position="122"/>
        <end position="150"/>
    </location>
</feature>
<feature type="compositionally biased region" description="Polar residues" evidence="1">
    <location>
        <begin position="126"/>
        <end position="140"/>
    </location>
</feature>
<gene>
    <name evidence="5" type="ORF">CEW83_15125</name>
</gene>
<sequence length="282" mass="29465">MKHLFLSLVMVIFTFGIAAPEAEAKRLGGGSSFGMKRSTPPAVSPTRPSAAPPAAAAAQPRRSWMGPIAGLAAGLGLAALFSSLGMGEGFANFVMIALLAVAGVMLFKFLFRRGASPQARGMQYAGATQGQGASPLNPQNAPAMPAGGASTGAPLASPAVANFDAEGFARQAKLNFIRLQTANDSANLEDLREFTTPEVYAEISVQIAERGDAPQRTDVVELNAEVIEVVEESDRYIVSVRFTGLLREDEAAAPAALDEVWHLVKPVSGDAGWRVAGIQQAN</sequence>
<keyword evidence="3" id="KW-0732">Signal</keyword>
<dbReference type="InterPro" id="IPR007379">
    <property type="entry name" value="Tim44-like_dom"/>
</dbReference>
<dbReference type="Pfam" id="PF04280">
    <property type="entry name" value="Tim44"/>
    <property type="match status" value="1"/>
</dbReference>
<evidence type="ECO:0000256" key="2">
    <source>
        <dbReference type="SAM" id="Phobius"/>
    </source>
</evidence>
<name>A0A2U8GRQ5_9RHOO</name>
<evidence type="ECO:0000259" key="4">
    <source>
        <dbReference type="SMART" id="SM00978"/>
    </source>
</evidence>
<reference evidence="5 6" key="1">
    <citation type="submission" date="2017-06" db="EMBL/GenBank/DDBJ databases">
        <title>Azoarcus.</title>
        <authorList>
            <person name="Woo J.-H."/>
            <person name="Kim H.-S."/>
        </authorList>
    </citation>
    <scope>NUCLEOTIDE SEQUENCE [LARGE SCALE GENOMIC DNA]</scope>
    <source>
        <strain evidence="5 6">TSPY31</strain>
    </source>
</reference>
<feature type="signal peptide" evidence="3">
    <location>
        <begin position="1"/>
        <end position="18"/>
    </location>
</feature>
<feature type="transmembrane region" description="Helical" evidence="2">
    <location>
        <begin position="90"/>
        <end position="111"/>
    </location>
</feature>
<dbReference type="PANTHER" id="PTHR41542:SF1">
    <property type="entry name" value="BLL5807 PROTEIN"/>
    <property type="match status" value="1"/>
</dbReference>
<evidence type="ECO:0000313" key="5">
    <source>
        <dbReference type="EMBL" id="AWI76379.1"/>
    </source>
</evidence>
<dbReference type="Proteomes" id="UP000244930">
    <property type="component" value="Chromosome"/>
</dbReference>
<dbReference type="KEGG" id="acom:CEW83_15125"/>
<feature type="region of interest" description="Disordered" evidence="1">
    <location>
        <begin position="29"/>
        <end position="58"/>
    </location>
</feature>
<keyword evidence="2" id="KW-0472">Membrane</keyword>
<dbReference type="InterPro" id="IPR032710">
    <property type="entry name" value="NTF2-like_dom_sf"/>
</dbReference>
<dbReference type="SMART" id="SM00978">
    <property type="entry name" value="Tim44"/>
    <property type="match status" value="1"/>
</dbReference>
<proteinExistence type="predicted"/>
<dbReference type="EMBL" id="CP022187">
    <property type="protein sequence ID" value="AWI76379.1"/>
    <property type="molecule type" value="Genomic_DNA"/>
</dbReference>
<dbReference type="SUPFAM" id="SSF54427">
    <property type="entry name" value="NTF2-like"/>
    <property type="match status" value="1"/>
</dbReference>
<dbReference type="PANTHER" id="PTHR41542">
    <property type="entry name" value="BLL5807 PROTEIN"/>
    <property type="match status" value="1"/>
</dbReference>
<feature type="chain" id="PRO_5015992675" evidence="3">
    <location>
        <begin position="19"/>
        <end position="282"/>
    </location>
</feature>
<evidence type="ECO:0000256" key="3">
    <source>
        <dbReference type="SAM" id="SignalP"/>
    </source>
</evidence>
<dbReference type="Gene3D" id="3.10.450.240">
    <property type="match status" value="1"/>
</dbReference>